<gene>
    <name evidence="4" type="ORF">G3572_10745</name>
</gene>
<feature type="domain" description="SoxA A3" evidence="3">
    <location>
        <begin position="472"/>
        <end position="546"/>
    </location>
</feature>
<dbReference type="AlphaFoldDB" id="A0A6B3RRR2"/>
<dbReference type="PRINTS" id="PR00411">
    <property type="entry name" value="PNDRDTASEI"/>
</dbReference>
<dbReference type="SUPFAM" id="SSF51905">
    <property type="entry name" value="FAD/NAD(P)-binding domain"/>
    <property type="match status" value="1"/>
</dbReference>
<dbReference type="Proteomes" id="UP000481421">
    <property type="component" value="Unassembled WGS sequence"/>
</dbReference>
<dbReference type="InterPro" id="IPR036188">
    <property type="entry name" value="FAD/NAD-bd_sf"/>
</dbReference>
<proteinExistence type="predicted"/>
<feature type="domain" description="FAD/NAD(P)-binding" evidence="2">
    <location>
        <begin position="106"/>
        <end position="412"/>
    </location>
</feature>
<keyword evidence="1" id="KW-0560">Oxidoreductase</keyword>
<dbReference type="RefSeq" id="WP_164611630.1">
    <property type="nucleotide sequence ID" value="NZ_JAAIKE010000003.1"/>
</dbReference>
<evidence type="ECO:0000259" key="2">
    <source>
        <dbReference type="Pfam" id="PF07992"/>
    </source>
</evidence>
<dbReference type="GO" id="GO:0051536">
    <property type="term" value="F:iron-sulfur cluster binding"/>
    <property type="evidence" value="ECO:0007669"/>
    <property type="project" value="InterPro"/>
</dbReference>
<dbReference type="SUPFAM" id="SSF54292">
    <property type="entry name" value="2Fe-2S ferredoxin-like"/>
    <property type="match status" value="1"/>
</dbReference>
<name>A0A6B3RRR2_9RHOB</name>
<dbReference type="Pfam" id="PF17806">
    <property type="entry name" value="SO_alpha_A3"/>
    <property type="match status" value="1"/>
</dbReference>
<dbReference type="InterPro" id="IPR023753">
    <property type="entry name" value="FAD/NAD-binding_dom"/>
</dbReference>
<dbReference type="GO" id="GO:0016491">
    <property type="term" value="F:oxidoreductase activity"/>
    <property type="evidence" value="ECO:0007669"/>
    <property type="project" value="UniProtKB-KW"/>
</dbReference>
<reference evidence="4 5" key="1">
    <citation type="submission" date="2020-02" db="EMBL/GenBank/DDBJ databases">
        <title>Rhodobacter algicola sp. nov., isolated from microalga culture.</title>
        <authorList>
            <person name="Park C.-Y."/>
        </authorList>
    </citation>
    <scope>NUCLEOTIDE SEQUENCE [LARGE SCALE GENOMIC DNA]</scope>
    <source>
        <strain evidence="4 5">ETT8</strain>
    </source>
</reference>
<dbReference type="PANTHER" id="PTHR42949:SF3">
    <property type="entry name" value="ANAEROBIC GLYCEROL-3-PHOSPHATE DEHYDROGENASE SUBUNIT B"/>
    <property type="match status" value="1"/>
</dbReference>
<dbReference type="InterPro" id="IPR017224">
    <property type="entry name" value="Opine_Oxase_asu/HCN_bsu"/>
</dbReference>
<dbReference type="InterPro" id="IPR036010">
    <property type="entry name" value="2Fe-2S_ferredoxin-like_sf"/>
</dbReference>
<dbReference type="PANTHER" id="PTHR42949">
    <property type="entry name" value="ANAEROBIC GLYCEROL-3-PHOSPHATE DEHYDROGENASE SUBUNIT B"/>
    <property type="match status" value="1"/>
</dbReference>
<comment type="caution">
    <text evidence="4">The sequence shown here is derived from an EMBL/GenBank/DDBJ whole genome shotgun (WGS) entry which is preliminary data.</text>
</comment>
<dbReference type="Gene3D" id="3.10.20.440">
    <property type="entry name" value="2Fe-2S iron-sulphur cluster binding domain, sarcosine oxidase, alpha subunit, N-terminal domain"/>
    <property type="match status" value="1"/>
</dbReference>
<evidence type="ECO:0000313" key="5">
    <source>
        <dbReference type="Proteomes" id="UP000481421"/>
    </source>
</evidence>
<dbReference type="EMBL" id="JAAIKE010000003">
    <property type="protein sequence ID" value="NEX46685.1"/>
    <property type="molecule type" value="Genomic_DNA"/>
</dbReference>
<evidence type="ECO:0000313" key="4">
    <source>
        <dbReference type="EMBL" id="NEX46685.1"/>
    </source>
</evidence>
<evidence type="ECO:0000256" key="1">
    <source>
        <dbReference type="ARBA" id="ARBA00023002"/>
    </source>
</evidence>
<dbReference type="Gene3D" id="3.50.50.60">
    <property type="entry name" value="FAD/NAD(P)-binding domain"/>
    <property type="match status" value="2"/>
</dbReference>
<accession>A0A6B3RRR2</accession>
<dbReference type="PIRSF" id="PIRSF037495">
    <property type="entry name" value="Opine_OX_OoxA/HcnB"/>
    <property type="match status" value="1"/>
</dbReference>
<dbReference type="Pfam" id="PF13510">
    <property type="entry name" value="Fer2_4"/>
    <property type="match status" value="1"/>
</dbReference>
<dbReference type="CDD" id="cd19946">
    <property type="entry name" value="GlpA-like_Fer2_BFD-like"/>
    <property type="match status" value="1"/>
</dbReference>
<protein>
    <submittedName>
        <fullName evidence="4">FAD-dependent oxidoreductase</fullName>
    </submittedName>
</protein>
<sequence length="555" mass="57791">MTQPLGHFTFDGQQVPLRPGQSLAAALTEAGLRQFRATAKGAARGMFCGMGVCQDCLVTVDGVPNRRACMTAATAGQEVQTQVPFPDLGSASVPQASAPARVIAPDVLIVGGGAGGLSAAIAAREAGASVIILDERKVGGGQYFKQSAVGAPLDAQQSDGAGLLARALAAGAELIGEVEIWGAFDGLLFLAEHKGAALIARPKAAIIATGAYERPEIRPGWTLPGVMTTGAAQTLWRSYRTLPGRRVAIVGSGPLNLQVGRELAQGGAEVVLIAERGPAPWLRPLASAALAFADPGLVLTGLRTLADLRKRGVPIRHGTRLERIDAAEQGLRVTVEGAGGKTAVTADAVLMNAGFDPQNEILRLLGARSTYDRAFGHLRVTRDETCATSVPRLYAVGDCAGLGGAPAAMAEGRIAGRAAAAALGFGDGYDLFADHRRLARYRRFQKHLWALHDVAPRLPDVPDDTLICRCEEIDAGQIRQGLAETPGHAGTLKRATRVGMGRCQGRYCGPVAARLVAAATGAAMDERSYFAPRVPIKPVAISAILAAEEALNDAR</sequence>
<dbReference type="InterPro" id="IPR041117">
    <property type="entry name" value="SoxA_A3"/>
</dbReference>
<keyword evidence="5" id="KW-1185">Reference proteome</keyword>
<evidence type="ECO:0000259" key="3">
    <source>
        <dbReference type="Pfam" id="PF17806"/>
    </source>
</evidence>
<dbReference type="InterPro" id="IPR042204">
    <property type="entry name" value="2Fe-2S-bd_N"/>
</dbReference>
<dbReference type="InterPro" id="IPR041854">
    <property type="entry name" value="BFD-like_2Fe2S-bd_dom_sf"/>
</dbReference>
<dbReference type="PRINTS" id="PR00368">
    <property type="entry name" value="FADPNR"/>
</dbReference>
<organism evidence="4 5">
    <name type="scientific">Pseudotabrizicola algicola</name>
    <dbReference type="NCBI Taxonomy" id="2709381"/>
    <lineage>
        <taxon>Bacteria</taxon>
        <taxon>Pseudomonadati</taxon>
        <taxon>Pseudomonadota</taxon>
        <taxon>Alphaproteobacteria</taxon>
        <taxon>Rhodobacterales</taxon>
        <taxon>Paracoccaceae</taxon>
        <taxon>Pseudotabrizicola</taxon>
    </lineage>
</organism>
<dbReference type="Gene3D" id="1.10.10.1100">
    <property type="entry name" value="BFD-like [2Fe-2S]-binding domain"/>
    <property type="match status" value="1"/>
</dbReference>
<dbReference type="InterPro" id="IPR051691">
    <property type="entry name" value="Metab_Enz_Cyan_OpOx_G3PDH"/>
</dbReference>
<dbReference type="Pfam" id="PF07992">
    <property type="entry name" value="Pyr_redox_2"/>
    <property type="match status" value="1"/>
</dbReference>